<evidence type="ECO:0000259" key="3">
    <source>
        <dbReference type="Pfam" id="PF14381"/>
    </source>
</evidence>
<protein>
    <submittedName>
        <fullName evidence="4">Armadillo repeat-containing protein 3-like protein</fullName>
    </submittedName>
</protein>
<feature type="region of interest" description="Disordered" evidence="2">
    <location>
        <begin position="477"/>
        <end position="515"/>
    </location>
</feature>
<gene>
    <name evidence="4" type="ORF">Ctob_000104</name>
</gene>
<dbReference type="Gene3D" id="1.25.10.10">
    <property type="entry name" value="Leucine-rich Repeat Variant"/>
    <property type="match status" value="1"/>
</dbReference>
<dbReference type="InterPro" id="IPR055164">
    <property type="entry name" value="EDR1/CTR1/ARMC3-like_pept-like"/>
</dbReference>
<dbReference type="SUPFAM" id="SSF48371">
    <property type="entry name" value="ARM repeat"/>
    <property type="match status" value="1"/>
</dbReference>
<feature type="domain" description="EDR1/CTR1/ARMC3-like peptidase-like" evidence="3">
    <location>
        <begin position="605"/>
        <end position="792"/>
    </location>
</feature>
<organism evidence="4 5">
    <name type="scientific">Chrysochromulina tobinii</name>
    <dbReference type="NCBI Taxonomy" id="1460289"/>
    <lineage>
        <taxon>Eukaryota</taxon>
        <taxon>Haptista</taxon>
        <taxon>Haptophyta</taxon>
        <taxon>Prymnesiophyceae</taxon>
        <taxon>Prymnesiales</taxon>
        <taxon>Chrysochromulinaceae</taxon>
        <taxon>Chrysochromulina</taxon>
    </lineage>
</organism>
<dbReference type="OrthoDB" id="7537227at2759"/>
<evidence type="ECO:0000256" key="2">
    <source>
        <dbReference type="SAM" id="MobiDB-lite"/>
    </source>
</evidence>
<evidence type="ECO:0000313" key="4">
    <source>
        <dbReference type="EMBL" id="KOO21174.1"/>
    </source>
</evidence>
<dbReference type="PANTHER" id="PTHR46618">
    <property type="entry name" value="ARMADILLO REPEAT-CONTAINING PROTEIN 3"/>
    <property type="match status" value="1"/>
</dbReference>
<dbReference type="Proteomes" id="UP000037460">
    <property type="component" value="Unassembled WGS sequence"/>
</dbReference>
<feature type="region of interest" description="Disordered" evidence="2">
    <location>
        <begin position="364"/>
        <end position="388"/>
    </location>
</feature>
<dbReference type="InterPro" id="IPR011989">
    <property type="entry name" value="ARM-like"/>
</dbReference>
<comment type="caution">
    <text evidence="4">The sequence shown here is derived from an EMBL/GenBank/DDBJ whole genome shotgun (WGS) entry which is preliminary data.</text>
</comment>
<dbReference type="EMBL" id="JWZX01003385">
    <property type="protein sequence ID" value="KOO21174.1"/>
    <property type="molecule type" value="Genomic_DNA"/>
</dbReference>
<name>A0A0M0J3M5_9EUKA</name>
<accession>A0A0M0J3M5</accession>
<dbReference type="Pfam" id="PF14381">
    <property type="entry name" value="EDR1_CTR1_ARMC3_pept"/>
    <property type="match status" value="1"/>
</dbReference>
<dbReference type="InterPro" id="IPR052441">
    <property type="entry name" value="Armadillo-Ser/Thr_Kinase"/>
</dbReference>
<dbReference type="InterPro" id="IPR016024">
    <property type="entry name" value="ARM-type_fold"/>
</dbReference>
<keyword evidence="5" id="KW-1185">Reference proteome</keyword>
<dbReference type="PANTHER" id="PTHR46618:SF1">
    <property type="entry name" value="ARMADILLO REPEAT-CONTAINING PROTEIN 3"/>
    <property type="match status" value="1"/>
</dbReference>
<keyword evidence="1" id="KW-0677">Repeat</keyword>
<dbReference type="AlphaFoldDB" id="A0A0M0J3M5"/>
<sequence>MAPKAPPPPADPAEAIIAAIAAADGASGAAKASALEPLVVMLNEPEKLPIMLEKAVSIFQVAAAVYAEAALTPAESATPESAQAVDTATKLVNGLCEAGAGSVALATCGASLMSIPSMSTQPALQAQAALALSRLAEAPMCRASFGAPDKLPLLLALLEPLATALPAADAPRLRARSKVLLLLGFCLYDGALLPALIEGGLVDAALALLKVLPVEPDAPPLSAEAIQCAAELRSNAATVLAIAGQSLAGRRAIVAAGGLHEIVYALGAPGAPCAIAGGAAAASKDAASAALIANLTLGVAHMAIDGAAAVTMASVPTTLPALVALLAPPTEGCVPGWSAVRGNACTALLHLVHQPSGRVALLAPPPSPSTSVGEVDAPDAAPESKDDSAAAAGIETVVALLANPLSALQDSGLLATAADIVGQCASEASGRETLMAAGAATALLSFFDASQPPALLEAAAAAFAALASHPTACAMLKGPPAPASSPETAPEDAAPESKEGGELDEAAAPPPPPPPPPIAIAITLLAHALPSMQRAGCSLVQAACSDAVSAGSLIKLGALPLLQQLTVATGAASGAPGAAVATEPLSLAAAARASILAICNAVPAAQLWYKGSIPLSLPTSDGFYGCTRDTAFLALEDLATSNAGPEVLSVDAADDPPLAALITSARALLQTHAKKGATPAALASTLATFVCQQMGGAVEYLEYEYYTEPEEQLAALRVVSGTRVVPLGEVKAGATRHRALLFKVLCDKLGLQASYEMGACVRGAHAHHAWNTMILNRKEVLVDVMHAPGTLHPLGSDAARRYMRIDEFAFASLQSTYIKRTEPLPAGTAVDATSAKQYYDGLFGDAVPPPPKCKA</sequence>
<evidence type="ECO:0000256" key="1">
    <source>
        <dbReference type="ARBA" id="ARBA00022737"/>
    </source>
</evidence>
<proteinExistence type="predicted"/>
<evidence type="ECO:0000313" key="5">
    <source>
        <dbReference type="Proteomes" id="UP000037460"/>
    </source>
</evidence>
<reference evidence="5" key="1">
    <citation type="journal article" date="2015" name="PLoS Genet.">
        <title>Genome Sequence and Transcriptome Analyses of Chrysochromulina tobin: Metabolic Tools for Enhanced Algal Fitness in the Prominent Order Prymnesiales (Haptophyceae).</title>
        <authorList>
            <person name="Hovde B.T."/>
            <person name="Deodato C.R."/>
            <person name="Hunsperger H.M."/>
            <person name="Ryken S.A."/>
            <person name="Yost W."/>
            <person name="Jha R.K."/>
            <person name="Patterson J."/>
            <person name="Monnat R.J. Jr."/>
            <person name="Barlow S.B."/>
            <person name="Starkenburg S.R."/>
            <person name="Cattolico R.A."/>
        </authorList>
    </citation>
    <scope>NUCLEOTIDE SEQUENCE</scope>
    <source>
        <strain evidence="5">CCMP291</strain>
    </source>
</reference>